<dbReference type="EMBL" id="CP070228">
    <property type="protein sequence ID" value="QRV02075.1"/>
    <property type="molecule type" value="Genomic_DNA"/>
</dbReference>
<keyword evidence="7" id="KW-1185">Reference proteome</keyword>
<organism evidence="6 7">
    <name type="scientific">Arcanobacterium phocisimile</name>
    <dbReference type="NCBI Taxonomy" id="1302235"/>
    <lineage>
        <taxon>Bacteria</taxon>
        <taxon>Bacillati</taxon>
        <taxon>Actinomycetota</taxon>
        <taxon>Actinomycetes</taxon>
        <taxon>Actinomycetales</taxon>
        <taxon>Actinomycetaceae</taxon>
        <taxon>Arcanobacterium</taxon>
    </lineage>
</organism>
<accession>A0ABX7IIZ9</accession>
<dbReference type="InterPro" id="IPR051601">
    <property type="entry name" value="Serine_prot/Carboxylest_S33"/>
</dbReference>
<protein>
    <submittedName>
        <fullName evidence="6">Alpha/beta fold hydrolase</fullName>
    </submittedName>
</protein>
<evidence type="ECO:0000259" key="5">
    <source>
        <dbReference type="Pfam" id="PF08386"/>
    </source>
</evidence>
<dbReference type="InterPro" id="IPR029058">
    <property type="entry name" value="AB_hydrolase_fold"/>
</dbReference>
<comment type="similarity">
    <text evidence="1">Belongs to the peptidase S33 family.</text>
</comment>
<dbReference type="GO" id="GO:0016787">
    <property type="term" value="F:hydrolase activity"/>
    <property type="evidence" value="ECO:0007669"/>
    <property type="project" value="UniProtKB-KW"/>
</dbReference>
<sequence length="524" mass="56399">MKKRAIAALGSAVLLLGSCAGTAEVTSGKDSTEGKSSSDTMASIEAKAIDAPMPEIPDGLEQFYTQELNWEECGTGLDCTTMTVPLNYADPQGVTIELKIKRRHAEGEKIGSLLANPGGPGGGGQEMAESAAQFFTDRITSSFDIIGFDPRGVGESTPVDCVSDAELDDYLAMTYPDTPEGREQSRAAEVEYANKCAQNSGELVKYSGTEEAARDMDVIRHLVGDPKLYYVGFSYGTSLGGMYAQLFPANVGRVILDGAVDSDVSQYEQQKAQMKGFELATNNFIDDCLASDKCPFTGTRDEARDEIRAMFDKAGNQPIPTADKARPLTQSGLLLGFITPLYDDSSWPYLSQAIEEVKNDGTGNLFQLFFDAYTGRTPSGEFKNNSMEANTVINCADSIIEGTPADWDRLSEELKNESPLFGDLMGFSQATCQAMPKPDHDIIKRFTAPGSDPIVVVGTVGDPATPYEWAVAFEKAFDNAVLVTWEGEGHTAYGRPSGPCVKDSLDAYLLNGTVPEDGLRCPAQ</sequence>
<dbReference type="Proteomes" id="UP000602653">
    <property type="component" value="Chromosome"/>
</dbReference>
<dbReference type="Gene3D" id="3.40.50.1820">
    <property type="entry name" value="alpha/beta hydrolase"/>
    <property type="match status" value="1"/>
</dbReference>
<dbReference type="PROSITE" id="PS51257">
    <property type="entry name" value="PROKAR_LIPOPROTEIN"/>
    <property type="match status" value="1"/>
</dbReference>
<dbReference type="PANTHER" id="PTHR43248:SF29">
    <property type="entry name" value="TRIPEPTIDYL AMINOPEPTIDASE"/>
    <property type="match status" value="1"/>
</dbReference>
<dbReference type="SUPFAM" id="SSF53474">
    <property type="entry name" value="alpha/beta-Hydrolases"/>
    <property type="match status" value="1"/>
</dbReference>
<evidence type="ECO:0000256" key="4">
    <source>
        <dbReference type="SAM" id="SignalP"/>
    </source>
</evidence>
<reference evidence="6 7" key="1">
    <citation type="submission" date="2021-02" db="EMBL/GenBank/DDBJ databases">
        <title>Complete Genome Sequence of Arcanobacterium phocisimile strain DSM 26142T from a harbour seal.</title>
        <authorList>
            <person name="Borowiak M."/>
            <person name="Alssahen M."/>
            <person name="Malorny B."/>
            <person name="Laemmler C."/>
            <person name="Siebert U."/>
            <person name="Ploetz M."/>
            <person name="Abdulmawjood A."/>
        </authorList>
    </citation>
    <scope>NUCLEOTIDE SEQUENCE [LARGE SCALE GENOMIC DNA]</scope>
    <source>
        <strain evidence="6 7">DSM 26142</strain>
    </source>
</reference>
<dbReference type="PANTHER" id="PTHR43248">
    <property type="entry name" value="2-SUCCINYL-6-HYDROXY-2,4-CYCLOHEXADIENE-1-CARBOXYLATE SYNTHASE"/>
    <property type="match status" value="1"/>
</dbReference>
<evidence type="ECO:0000313" key="7">
    <source>
        <dbReference type="Proteomes" id="UP000602653"/>
    </source>
</evidence>
<evidence type="ECO:0000313" key="6">
    <source>
        <dbReference type="EMBL" id="QRV02075.1"/>
    </source>
</evidence>
<feature type="chain" id="PRO_5047388101" evidence="4">
    <location>
        <begin position="24"/>
        <end position="524"/>
    </location>
</feature>
<name>A0ABX7IIZ9_9ACTO</name>
<dbReference type="RefSeq" id="WP_204424293.1">
    <property type="nucleotide sequence ID" value="NZ_CP070228.1"/>
</dbReference>
<keyword evidence="2 4" id="KW-0732">Signal</keyword>
<evidence type="ECO:0000256" key="3">
    <source>
        <dbReference type="ARBA" id="ARBA00022801"/>
    </source>
</evidence>
<dbReference type="InterPro" id="IPR013595">
    <property type="entry name" value="Pept_S33_TAP-like_C"/>
</dbReference>
<dbReference type="Pfam" id="PF08386">
    <property type="entry name" value="Abhydrolase_4"/>
    <property type="match status" value="1"/>
</dbReference>
<feature type="signal peptide" evidence="4">
    <location>
        <begin position="1"/>
        <end position="23"/>
    </location>
</feature>
<gene>
    <name evidence="6" type="ORF">JTE88_08380</name>
</gene>
<feature type="domain" description="Peptidase S33 tripeptidyl aminopeptidase-like C-terminal" evidence="5">
    <location>
        <begin position="418"/>
        <end position="521"/>
    </location>
</feature>
<keyword evidence="3 6" id="KW-0378">Hydrolase</keyword>
<evidence type="ECO:0000256" key="1">
    <source>
        <dbReference type="ARBA" id="ARBA00010088"/>
    </source>
</evidence>
<proteinExistence type="inferred from homology"/>
<evidence type="ECO:0000256" key="2">
    <source>
        <dbReference type="ARBA" id="ARBA00022729"/>
    </source>
</evidence>